<dbReference type="InterPro" id="IPR033403">
    <property type="entry name" value="DUF5110"/>
</dbReference>
<evidence type="ECO:0000259" key="4">
    <source>
        <dbReference type="Pfam" id="PF21365"/>
    </source>
</evidence>
<dbReference type="PANTHER" id="PTHR43863:SF2">
    <property type="entry name" value="MALTASE-GLUCOAMYLASE"/>
    <property type="match status" value="1"/>
</dbReference>
<gene>
    <name evidence="5" type="ORF">OBE_17183</name>
</gene>
<dbReference type="InterPro" id="IPR048395">
    <property type="entry name" value="Glyco_hydro_31_C"/>
</dbReference>
<name>K1RHT3_9ZZZZ</name>
<dbReference type="AlphaFoldDB" id="K1RHT3"/>
<dbReference type="InterPro" id="IPR051816">
    <property type="entry name" value="Glycosyl_Hydrolase_31"/>
</dbReference>
<sequence length="807" mass="94289">MYPLGEQFLVDYRRAKSDSKACIVGKKYRFSVITERVIRIEYSPNGTFVDLPSQLVQNRNVGLPAFTLRQDQTFLEITTKYFSLSYIKEKPFEGTNINPTKNLKITLLSNVDKDRQRDWYYKHPEVRNMNGNISGFDIPLNDRFKRGLYSLEGFASFDDSDTYLLDKDGTLLERPAGNIDIYVFMYDKDFKEALTDYFKITGFPELLPRYALGNWWSRNITYDDKSIMELIHNFEKKRIPLSVILLDNDWHYRNVGDLKDLRSGFTFNTNLFPKPSESIKKIHEKNIRVGLVVDPTEGFYPHDTYYQKAAEYLEISNNSVIKFDPLNPKILDVYFKVYLHTLESLGVDFFWNDYKGDKDVSKMWSMVHYMYHDSDRNANKRGLVLSRGSIIAPQRYPVIYGGPTEITWEALAKETFTYINASNIGISWLSLDVGGNHGGIEESELYIRQVQLGCFSPILRFHAARGPYYKKEPWVWEAKTTNIVADYLRLRHRLIPYLYTEAYNYSRVGIPIIQPFYYNYPWCYDDELYKNQYYFGSQLLVCPILNRKDDLMSRTVHRFYMPDGIWYDFFTGKKFPGGKKYVSFFREEDYPVFAHAGSIIPLSNRSDRNNIGLATEMEIHIFPGVSNMYTLYEDDGMTSLYKEGYYLKTSIDYNYLRSNYTVIIRSIEGKSGIVPDRRDYKLVFRNTKQAESVKVMYNDQVINGTYTVDGNDFIVYLKQIPTIGQLTINCRGKDIEIDAVRVINDDVNSILMDLQISTYLKEDIANIIFGDKSIQKKRIAIRKLKSKGLAKEHIKLFLKLLEYIAEV</sequence>
<dbReference type="Pfam" id="PF17137">
    <property type="entry name" value="DUF5110"/>
    <property type="match status" value="1"/>
</dbReference>
<protein>
    <submittedName>
        <fullName evidence="5">Glycosyl hydrolase, family 31</fullName>
    </submittedName>
</protein>
<dbReference type="SUPFAM" id="SSF51445">
    <property type="entry name" value="(Trans)glycosidases"/>
    <property type="match status" value="1"/>
</dbReference>
<comment type="caution">
    <text evidence="5">The sequence shown here is derived from an EMBL/GenBank/DDBJ whole genome shotgun (WGS) entry which is preliminary data.</text>
</comment>
<feature type="domain" description="Glycoside hydrolase family 31 TIM barrel" evidence="2">
    <location>
        <begin position="204"/>
        <end position="500"/>
    </location>
</feature>
<dbReference type="InterPro" id="IPR017853">
    <property type="entry name" value="GH"/>
</dbReference>
<dbReference type="InterPro" id="IPR013780">
    <property type="entry name" value="Glyco_hydro_b"/>
</dbReference>
<proteinExistence type="inferred from homology"/>
<feature type="domain" description="DUF5110" evidence="3">
    <location>
        <begin position="616"/>
        <end position="686"/>
    </location>
</feature>
<dbReference type="Pfam" id="PF21365">
    <property type="entry name" value="Glyco_hydro_31_3rd"/>
    <property type="match status" value="1"/>
</dbReference>
<keyword evidence="5" id="KW-0378">Hydrolase</keyword>
<evidence type="ECO:0000256" key="1">
    <source>
        <dbReference type="ARBA" id="ARBA00007806"/>
    </source>
</evidence>
<dbReference type="Gene3D" id="3.20.20.80">
    <property type="entry name" value="Glycosidases"/>
    <property type="match status" value="1"/>
</dbReference>
<dbReference type="PANTHER" id="PTHR43863">
    <property type="entry name" value="HYDROLASE, PUTATIVE (AFU_ORTHOLOGUE AFUA_1G03140)-RELATED"/>
    <property type="match status" value="1"/>
</dbReference>
<dbReference type="CDD" id="cd06595">
    <property type="entry name" value="GH31_u1"/>
    <property type="match status" value="1"/>
</dbReference>
<evidence type="ECO:0000259" key="2">
    <source>
        <dbReference type="Pfam" id="PF01055"/>
    </source>
</evidence>
<evidence type="ECO:0000313" key="5">
    <source>
        <dbReference type="EMBL" id="EKC45028.1"/>
    </source>
</evidence>
<evidence type="ECO:0000259" key="3">
    <source>
        <dbReference type="Pfam" id="PF17137"/>
    </source>
</evidence>
<dbReference type="SUPFAM" id="SSF51011">
    <property type="entry name" value="Glycosyl hydrolase domain"/>
    <property type="match status" value="1"/>
</dbReference>
<dbReference type="Gene3D" id="2.60.40.1180">
    <property type="entry name" value="Golgi alpha-mannosidase II"/>
    <property type="match status" value="2"/>
</dbReference>
<dbReference type="EMBL" id="AJWZ01011491">
    <property type="protein sequence ID" value="EKC45028.1"/>
    <property type="molecule type" value="Genomic_DNA"/>
</dbReference>
<comment type="similarity">
    <text evidence="1">Belongs to the glycosyl hydrolase 31 family.</text>
</comment>
<dbReference type="GO" id="GO:0004553">
    <property type="term" value="F:hydrolase activity, hydrolyzing O-glycosyl compounds"/>
    <property type="evidence" value="ECO:0007669"/>
    <property type="project" value="InterPro"/>
</dbReference>
<reference evidence="5" key="1">
    <citation type="journal article" date="2013" name="Environ. Microbiol.">
        <title>Microbiota from the distal guts of lean and obese adolescents exhibit partial functional redundancy besides clear differences in community structure.</title>
        <authorList>
            <person name="Ferrer M."/>
            <person name="Ruiz A."/>
            <person name="Lanza F."/>
            <person name="Haange S.B."/>
            <person name="Oberbach A."/>
            <person name="Till H."/>
            <person name="Bargiela R."/>
            <person name="Campoy C."/>
            <person name="Segura M.T."/>
            <person name="Richter M."/>
            <person name="von Bergen M."/>
            <person name="Seifert J."/>
            <person name="Suarez A."/>
        </authorList>
    </citation>
    <scope>NUCLEOTIDE SEQUENCE</scope>
</reference>
<organism evidence="5">
    <name type="scientific">human gut metagenome</name>
    <dbReference type="NCBI Taxonomy" id="408170"/>
    <lineage>
        <taxon>unclassified sequences</taxon>
        <taxon>metagenomes</taxon>
        <taxon>organismal metagenomes</taxon>
    </lineage>
</organism>
<dbReference type="InterPro" id="IPR000322">
    <property type="entry name" value="Glyco_hydro_31_TIM"/>
</dbReference>
<dbReference type="GO" id="GO:0005975">
    <property type="term" value="P:carbohydrate metabolic process"/>
    <property type="evidence" value="ECO:0007669"/>
    <property type="project" value="InterPro"/>
</dbReference>
<accession>K1RHT3</accession>
<feature type="domain" description="Glycosyl hydrolase family 31 C-terminal" evidence="4">
    <location>
        <begin position="509"/>
        <end position="600"/>
    </location>
</feature>
<dbReference type="Pfam" id="PF01055">
    <property type="entry name" value="Glyco_hydro_31_2nd"/>
    <property type="match status" value="1"/>
</dbReference>